<evidence type="ECO:0000313" key="3">
    <source>
        <dbReference type="Proteomes" id="UP000238479"/>
    </source>
</evidence>
<evidence type="ECO:0000259" key="1">
    <source>
        <dbReference type="PROSITE" id="PS50181"/>
    </source>
</evidence>
<dbReference type="AlphaFoldDB" id="A0A2P6QJC6"/>
<name>A0A2P6QJC6_ROSCH</name>
<dbReference type="EMBL" id="PDCK01000043">
    <property type="protein sequence ID" value="PRQ34281.1"/>
    <property type="molecule type" value="Genomic_DNA"/>
</dbReference>
<dbReference type="Pfam" id="PF00646">
    <property type="entry name" value="F-box"/>
    <property type="match status" value="1"/>
</dbReference>
<protein>
    <submittedName>
        <fullName evidence="2">Putative F-box domain-containing protein</fullName>
    </submittedName>
</protein>
<dbReference type="SMART" id="SM00256">
    <property type="entry name" value="FBOX"/>
    <property type="match status" value="1"/>
</dbReference>
<dbReference type="InterPro" id="IPR036047">
    <property type="entry name" value="F-box-like_dom_sf"/>
</dbReference>
<dbReference type="PROSITE" id="PS50181">
    <property type="entry name" value="FBOX"/>
    <property type="match status" value="1"/>
</dbReference>
<dbReference type="PANTHER" id="PTHR44259:SF114">
    <property type="entry name" value="OS06G0707300 PROTEIN"/>
    <property type="match status" value="1"/>
</dbReference>
<reference evidence="2 3" key="1">
    <citation type="journal article" date="2018" name="Nat. Genet.">
        <title>The Rosa genome provides new insights in the design of modern roses.</title>
        <authorList>
            <person name="Bendahmane M."/>
        </authorList>
    </citation>
    <scope>NUCLEOTIDE SEQUENCE [LARGE SCALE GENOMIC DNA]</scope>
    <source>
        <strain evidence="3">cv. Old Blush</strain>
    </source>
</reference>
<dbReference type="Gene3D" id="1.20.1280.50">
    <property type="match status" value="1"/>
</dbReference>
<dbReference type="Pfam" id="PF03478">
    <property type="entry name" value="Beta-prop_KIB1-4"/>
    <property type="match status" value="1"/>
</dbReference>
<accession>A0A2P6QJC6</accession>
<dbReference type="SUPFAM" id="SSF81383">
    <property type="entry name" value="F-box domain"/>
    <property type="match status" value="1"/>
</dbReference>
<evidence type="ECO:0000313" key="2">
    <source>
        <dbReference type="EMBL" id="PRQ34281.1"/>
    </source>
</evidence>
<dbReference type="PANTHER" id="PTHR44259">
    <property type="entry name" value="OS07G0183000 PROTEIN-RELATED"/>
    <property type="match status" value="1"/>
</dbReference>
<dbReference type="Proteomes" id="UP000238479">
    <property type="component" value="Chromosome 5"/>
</dbReference>
<dbReference type="OMA" id="FRRINFD"/>
<dbReference type="InterPro" id="IPR001810">
    <property type="entry name" value="F-box_dom"/>
</dbReference>
<dbReference type="InterPro" id="IPR005174">
    <property type="entry name" value="KIB1-4_b-propeller"/>
</dbReference>
<dbReference type="OrthoDB" id="1436695at2759"/>
<dbReference type="InterPro" id="IPR050942">
    <property type="entry name" value="F-box_BR-signaling"/>
</dbReference>
<keyword evidence="3" id="KW-1185">Reference proteome</keyword>
<sequence length="538" mass="61867">MELVHPSFRMFLEHICKICKLGLMLLLIIFVRMIPEERKIKCAKLLRRIFEVLFTHYRLSRMTLFHILNFIERKLTISIRRVREYTQKYHSECEEDTSRWSNELPEDIMQNVLQRLCLSDFFRCCAVCVSWQANVDMAISSKSFRPIPELPWLMLCSHPFSTKDNCFLSLTDDQKFICKSAPTYTMKRGDCVGSIDGWLIMADSVLWRPEGFMKPWSFYLYNHQSSTFSINFFFLNPLSGARVMLPSSKSTLPCHCSNGPGFSIVKVAASSVPTSQDCYVVSLCISGHLAFGRPNDKSWTLIDQAEARGLIFCDIEIIDGKIYAATTEASKFLMVFDVQYGNGPPSCRAERLVMLEPSPVPNMFRDIRRTNGVESHTNFEVISLAKNSASEELFMIFCRANFVLEVGQFPWHVIFGGDFVSPPQIQAFQVFKMEWKINGPQWVEVLDLGDEILFVSLGGNKMISTSNCLNYNGLSDKTFQRNCIYFAYHTPCLTLPLEGRSFGVFSLTNRSIKRVTFAEEHSFTQLYSRPVWFTPNPW</sequence>
<comment type="caution">
    <text evidence="2">The sequence shown here is derived from an EMBL/GenBank/DDBJ whole genome shotgun (WGS) entry which is preliminary data.</text>
</comment>
<organism evidence="2 3">
    <name type="scientific">Rosa chinensis</name>
    <name type="common">China rose</name>
    <dbReference type="NCBI Taxonomy" id="74649"/>
    <lineage>
        <taxon>Eukaryota</taxon>
        <taxon>Viridiplantae</taxon>
        <taxon>Streptophyta</taxon>
        <taxon>Embryophyta</taxon>
        <taxon>Tracheophyta</taxon>
        <taxon>Spermatophyta</taxon>
        <taxon>Magnoliopsida</taxon>
        <taxon>eudicotyledons</taxon>
        <taxon>Gunneridae</taxon>
        <taxon>Pentapetalae</taxon>
        <taxon>rosids</taxon>
        <taxon>fabids</taxon>
        <taxon>Rosales</taxon>
        <taxon>Rosaceae</taxon>
        <taxon>Rosoideae</taxon>
        <taxon>Rosoideae incertae sedis</taxon>
        <taxon>Rosa</taxon>
    </lineage>
</organism>
<proteinExistence type="predicted"/>
<gene>
    <name evidence="2" type="ORF">RchiOBHm_Chr5g0067081</name>
</gene>
<dbReference type="Gramene" id="PRQ34281">
    <property type="protein sequence ID" value="PRQ34281"/>
    <property type="gene ID" value="RchiOBHm_Chr5g0067081"/>
</dbReference>
<feature type="domain" description="F-box" evidence="1">
    <location>
        <begin position="98"/>
        <end position="147"/>
    </location>
</feature>